<protein>
    <recommendedName>
        <fullName evidence="3">HIT-type domain-containing protein</fullName>
    </recommendedName>
</protein>
<keyword evidence="1" id="KW-0862">Zinc</keyword>
<feature type="compositionally biased region" description="Acidic residues" evidence="2">
    <location>
        <begin position="51"/>
        <end position="62"/>
    </location>
</feature>
<name>A0A1D3DAR4_9EIME</name>
<dbReference type="AlphaFoldDB" id="A0A1D3DAR4"/>
<feature type="domain" description="HIT-type" evidence="3">
    <location>
        <begin position="10"/>
        <end position="42"/>
    </location>
</feature>
<dbReference type="PANTHER" id="PTHR15555">
    <property type="entry name" value="ZINC FINGER HIT DOMAIN CONTAINING PROTEIN 2 PROTEIN FON -RELATED"/>
    <property type="match status" value="1"/>
</dbReference>
<accession>A0A1D3DAR4</accession>
<dbReference type="Proteomes" id="UP000095192">
    <property type="component" value="Unassembled WGS sequence"/>
</dbReference>
<dbReference type="PANTHER" id="PTHR15555:SF0">
    <property type="entry name" value="ZINC FINGER HIT DOMAIN-CONTAINING PROTEIN 2"/>
    <property type="match status" value="1"/>
</dbReference>
<dbReference type="InParanoid" id="A0A1D3DAR4"/>
<dbReference type="GO" id="GO:0008270">
    <property type="term" value="F:zinc ion binding"/>
    <property type="evidence" value="ECO:0007669"/>
    <property type="project" value="UniProtKB-UniRule"/>
</dbReference>
<dbReference type="EMBL" id="JROU02000046">
    <property type="protein sequence ID" value="OEH80551.1"/>
    <property type="molecule type" value="Genomic_DNA"/>
</dbReference>
<keyword evidence="5" id="KW-1185">Reference proteome</keyword>
<evidence type="ECO:0000313" key="5">
    <source>
        <dbReference type="Proteomes" id="UP000095192"/>
    </source>
</evidence>
<dbReference type="CDD" id="cd23024">
    <property type="entry name" value="zf-HIT_ZNHIT2-3"/>
    <property type="match status" value="1"/>
</dbReference>
<dbReference type="Pfam" id="PF04438">
    <property type="entry name" value="zf-HIT"/>
    <property type="match status" value="1"/>
</dbReference>
<organism evidence="4 5">
    <name type="scientific">Cyclospora cayetanensis</name>
    <dbReference type="NCBI Taxonomy" id="88456"/>
    <lineage>
        <taxon>Eukaryota</taxon>
        <taxon>Sar</taxon>
        <taxon>Alveolata</taxon>
        <taxon>Apicomplexa</taxon>
        <taxon>Conoidasida</taxon>
        <taxon>Coccidia</taxon>
        <taxon>Eucoccidiorida</taxon>
        <taxon>Eimeriorina</taxon>
        <taxon>Eimeriidae</taxon>
        <taxon>Cyclospora</taxon>
    </lineage>
</organism>
<keyword evidence="1" id="KW-0863">Zinc-finger</keyword>
<dbReference type="VEuPathDB" id="ToxoDB:LOC34623189"/>
<dbReference type="Gene3D" id="3.30.60.190">
    <property type="match status" value="1"/>
</dbReference>
<dbReference type="InterPro" id="IPR007529">
    <property type="entry name" value="Znf_HIT"/>
</dbReference>
<dbReference type="SUPFAM" id="SSF144232">
    <property type="entry name" value="HIT/MYND zinc finger-like"/>
    <property type="match status" value="1"/>
</dbReference>
<comment type="caution">
    <text evidence="4">The sequence shown here is derived from an EMBL/GenBank/DDBJ whole genome shotgun (WGS) entry which is preliminary data.</text>
</comment>
<evidence type="ECO:0000256" key="1">
    <source>
        <dbReference type="PROSITE-ProRule" id="PRU00453"/>
    </source>
</evidence>
<evidence type="ECO:0000313" key="4">
    <source>
        <dbReference type="EMBL" id="OEH80551.1"/>
    </source>
</evidence>
<sequence length="160" mass="18383">MALSSDLKVCQVCKESQHKYVCPKCKLLYCSLPCYKKHSADCISQFYDSDEDEEAGSDDEEASQQNQNPSRAREQQLSEERLRQLQQLATQGRLQLEHLTPEEAASFFSALKRGELIQYFDAWSPWWLSVELPDVEKPPHICCQPTQPDSRLVMTLSQVL</sequence>
<feature type="region of interest" description="Disordered" evidence="2">
    <location>
        <begin position="51"/>
        <end position="79"/>
    </location>
</feature>
<gene>
    <name evidence="4" type="ORF">cyc_07171</name>
</gene>
<reference evidence="4 5" key="1">
    <citation type="journal article" date="2016" name="BMC Genomics">
        <title>Comparative genomics reveals Cyclospora cayetanensis possesses coccidia-like metabolism and invasion components but unique surface antigens.</title>
        <authorList>
            <person name="Liu S."/>
            <person name="Wang L."/>
            <person name="Zheng H."/>
            <person name="Xu Z."/>
            <person name="Roellig D.M."/>
            <person name="Li N."/>
            <person name="Frace M.A."/>
            <person name="Tang K."/>
            <person name="Arrowood M.J."/>
            <person name="Moss D.M."/>
            <person name="Zhang L."/>
            <person name="Feng Y."/>
            <person name="Xiao L."/>
        </authorList>
    </citation>
    <scope>NUCLEOTIDE SEQUENCE [LARGE SCALE GENOMIC DNA]</scope>
    <source>
        <strain evidence="4 5">CHN_HEN01</strain>
    </source>
</reference>
<keyword evidence="1" id="KW-0479">Metal-binding</keyword>
<evidence type="ECO:0000259" key="3">
    <source>
        <dbReference type="PROSITE" id="PS51083"/>
    </source>
</evidence>
<evidence type="ECO:0000256" key="2">
    <source>
        <dbReference type="SAM" id="MobiDB-lite"/>
    </source>
</evidence>
<dbReference type="InterPro" id="IPR039646">
    <property type="entry name" value="ZNHIT2"/>
</dbReference>
<proteinExistence type="predicted"/>
<dbReference type="VEuPathDB" id="ToxoDB:cyc_07171"/>
<dbReference type="PROSITE" id="PS51083">
    <property type="entry name" value="ZF_HIT"/>
    <property type="match status" value="1"/>
</dbReference>